<dbReference type="EMBL" id="CP032827">
    <property type="protein sequence ID" value="AYJ84557.1"/>
    <property type="molecule type" value="Genomic_DNA"/>
</dbReference>
<dbReference type="AlphaFoldDB" id="A0A494T581"/>
<keyword evidence="2" id="KW-1185">Reference proteome</keyword>
<dbReference type="OrthoDB" id="7574111at2"/>
<proteinExistence type="predicted"/>
<organism evidence="1 2">
    <name type="scientific">Sphingomonas paeninsulae</name>
    <dbReference type="NCBI Taxonomy" id="2319844"/>
    <lineage>
        <taxon>Bacteria</taxon>
        <taxon>Pseudomonadati</taxon>
        <taxon>Pseudomonadota</taxon>
        <taxon>Alphaproteobacteria</taxon>
        <taxon>Sphingomonadales</taxon>
        <taxon>Sphingomonadaceae</taxon>
        <taxon>Sphingomonas</taxon>
    </lineage>
</organism>
<accession>A0A494T581</accession>
<dbReference type="KEGG" id="spha:D3Y57_00015"/>
<keyword evidence="1" id="KW-0614">Plasmid</keyword>
<geneLocation type="plasmid" evidence="1">
    <name>unnamed2</name>
</geneLocation>
<dbReference type="Proteomes" id="UP000276254">
    <property type="component" value="Plasmid unnamed2"/>
</dbReference>
<reference evidence="1 2" key="1">
    <citation type="submission" date="2018-09" db="EMBL/GenBank/DDBJ databases">
        <title>Sphingomonas peninsula sp. nov., isolated from fildes peninsula, Antarctic soil.</title>
        <authorList>
            <person name="Yingchao G."/>
        </authorList>
    </citation>
    <scope>NUCLEOTIDE SEQUENCE [LARGE SCALE GENOMIC DNA]</scope>
    <source>
        <strain evidence="1 2">YZ-8</strain>
        <plasmid evidence="1 2">unnamed2</plasmid>
    </source>
</reference>
<evidence type="ECO:0000313" key="1">
    <source>
        <dbReference type="EMBL" id="AYJ84557.1"/>
    </source>
</evidence>
<gene>
    <name evidence="1" type="ORF">D3Y57_00015</name>
</gene>
<name>A0A494T581_SPHPE</name>
<evidence type="ECO:0000313" key="2">
    <source>
        <dbReference type="Proteomes" id="UP000276254"/>
    </source>
</evidence>
<sequence length="90" mass="9997">MRKLSWLFIWLFNDSIFDCIAEVRDPTIYKMFAVAELIWISTARIFSGHPQCLGHEPAGSPSVPRDDFCAVNVPAATGVDEVDATKVVVL</sequence>
<protein>
    <submittedName>
        <fullName evidence="1">Uncharacterized protein</fullName>
    </submittedName>
</protein>